<proteinExistence type="predicted"/>
<gene>
    <name evidence="1" type="ORF">SDC9_109720</name>
</gene>
<name>A0A645BBZ2_9ZZZZ</name>
<reference evidence="1" key="1">
    <citation type="submission" date="2019-08" db="EMBL/GenBank/DDBJ databases">
        <authorList>
            <person name="Kucharzyk K."/>
            <person name="Murdoch R.W."/>
            <person name="Higgins S."/>
            <person name="Loffler F."/>
        </authorList>
    </citation>
    <scope>NUCLEOTIDE SEQUENCE</scope>
</reference>
<comment type="caution">
    <text evidence="1">The sequence shown here is derived from an EMBL/GenBank/DDBJ whole genome shotgun (WGS) entry which is preliminary data.</text>
</comment>
<organism evidence="1">
    <name type="scientific">bioreactor metagenome</name>
    <dbReference type="NCBI Taxonomy" id="1076179"/>
    <lineage>
        <taxon>unclassified sequences</taxon>
        <taxon>metagenomes</taxon>
        <taxon>ecological metagenomes</taxon>
    </lineage>
</organism>
<accession>A0A645BBZ2</accession>
<dbReference type="AlphaFoldDB" id="A0A645BBZ2"/>
<dbReference type="EMBL" id="VSSQ01019075">
    <property type="protein sequence ID" value="MPM62842.1"/>
    <property type="molecule type" value="Genomic_DNA"/>
</dbReference>
<protein>
    <recommendedName>
        <fullName evidence="2">SMP-30/Gluconolactonase/LRE-like region domain-containing protein</fullName>
    </recommendedName>
</protein>
<evidence type="ECO:0008006" key="2">
    <source>
        <dbReference type="Google" id="ProtNLM"/>
    </source>
</evidence>
<dbReference type="SUPFAM" id="SSF75011">
    <property type="entry name" value="3-carboxy-cis,cis-mucoante lactonizing enzyme"/>
    <property type="match status" value="2"/>
</dbReference>
<sequence>MDNPLKFAGITGVGADSEGTIYVANSVVNAQECAGGCSDLRAFNPDGSLRWRAKGLLFVNSAVVDPNSDGTIIYTSYYKFKMDYSKPAGQDWEVIATSINPFDYPDDPRLLHSTEEAFDIRYINENKYLYLSDMYTNAFFIYRFDGEIAVPCAVFTAAYGWNGDEYNRLIWHWNRNRPPGPRWMWVDRNGDATATSDEFETFDIGRFVEAIDVDKEGNIYMGNGGNQSGVWKFPANHYDSHGNPQYSASSITKIVDVGHSVATMKWLEDTDLFICGNNWKISEIDIWENWSKPSRKSVRKIKTITGDNLHPESITADNEYVYLSYMGVTGPNGTSGEIAVYRIADGVFMGYILPGPEVENHSGWLDMNQPTKVFVRPNGERIITVEEDHAGKILIYSWRPPDN</sequence>
<evidence type="ECO:0000313" key="1">
    <source>
        <dbReference type="EMBL" id="MPM62842.1"/>
    </source>
</evidence>